<comment type="cofactor">
    <cofactor evidence="4">
        <name>Zn(2+)</name>
        <dbReference type="ChEBI" id="CHEBI:29105"/>
    </cofactor>
</comment>
<dbReference type="AlphaFoldDB" id="A0A8J7YIA5"/>
<dbReference type="Pfam" id="PF00107">
    <property type="entry name" value="ADH_zinc_N"/>
    <property type="match status" value="1"/>
</dbReference>
<dbReference type="GO" id="GO:0030554">
    <property type="term" value="F:adenyl nucleotide binding"/>
    <property type="evidence" value="ECO:0007669"/>
    <property type="project" value="UniProtKB-ARBA"/>
</dbReference>
<dbReference type="PANTHER" id="PTHR43401:SF2">
    <property type="entry name" value="L-THREONINE 3-DEHYDROGENASE"/>
    <property type="match status" value="1"/>
</dbReference>
<dbReference type="Gene3D" id="3.90.180.10">
    <property type="entry name" value="Medium-chain alcohol dehydrogenases, catalytic domain"/>
    <property type="match status" value="1"/>
</dbReference>
<dbReference type="Proteomes" id="UP000716004">
    <property type="component" value="Unassembled WGS sequence"/>
</dbReference>
<evidence type="ECO:0000256" key="2">
    <source>
        <dbReference type="ARBA" id="ARBA00022833"/>
    </source>
</evidence>
<dbReference type="GO" id="GO:0043168">
    <property type="term" value="F:anion binding"/>
    <property type="evidence" value="ECO:0007669"/>
    <property type="project" value="UniProtKB-ARBA"/>
</dbReference>
<dbReference type="Proteomes" id="UP000750197">
    <property type="component" value="Unassembled WGS sequence"/>
</dbReference>
<dbReference type="GO" id="GO:0051262">
    <property type="term" value="P:protein tetramerization"/>
    <property type="evidence" value="ECO:0007669"/>
    <property type="project" value="UniProtKB-ARBA"/>
</dbReference>
<gene>
    <name evidence="7" type="ORF">J9259_01900</name>
    <name evidence="8" type="ORF">KIY12_03970</name>
</gene>
<reference evidence="7" key="1">
    <citation type="submission" date="2021-04" db="EMBL/GenBank/DDBJ databases">
        <title>Genomic insights into ecological role and evolution of a novel Thermoplasmata order Candidatus Sysuiplasmatales.</title>
        <authorList>
            <person name="Yuan Y."/>
        </authorList>
    </citation>
    <scope>NUCLEOTIDE SEQUENCE</scope>
    <source>
        <strain evidence="8">TUT19-bin139</strain>
        <strain evidence="7">YP2-bin.285</strain>
    </source>
</reference>
<evidence type="ECO:0000256" key="3">
    <source>
        <dbReference type="ARBA" id="ARBA00023002"/>
    </source>
</evidence>
<dbReference type="PROSITE" id="PS00059">
    <property type="entry name" value="ADH_ZINC"/>
    <property type="match status" value="1"/>
</dbReference>
<protein>
    <submittedName>
        <fullName evidence="7">Alcohol dehydrogenase catalytic domain-containing protein</fullName>
    </submittedName>
</protein>
<dbReference type="EMBL" id="JAGVSJ010000002">
    <property type="protein sequence ID" value="MBX8631267.1"/>
    <property type="molecule type" value="Genomic_DNA"/>
</dbReference>
<keyword evidence="2 4" id="KW-0862">Zinc</keyword>
<evidence type="ECO:0000256" key="1">
    <source>
        <dbReference type="ARBA" id="ARBA00022723"/>
    </source>
</evidence>
<keyword evidence="3" id="KW-0560">Oxidoreductase</keyword>
<evidence type="ECO:0000259" key="5">
    <source>
        <dbReference type="Pfam" id="PF00107"/>
    </source>
</evidence>
<comment type="caution">
    <text evidence="7">The sequence shown here is derived from an EMBL/GenBank/DDBJ whole genome shotgun (WGS) entry which is preliminary data.</text>
</comment>
<dbReference type="GO" id="GO:0016616">
    <property type="term" value="F:oxidoreductase activity, acting on the CH-OH group of donors, NAD or NADP as acceptor"/>
    <property type="evidence" value="ECO:0007669"/>
    <property type="project" value="UniProtKB-ARBA"/>
</dbReference>
<dbReference type="EMBL" id="JAHEAC010000024">
    <property type="protein sequence ID" value="MBX8643864.1"/>
    <property type="molecule type" value="Genomic_DNA"/>
</dbReference>
<evidence type="ECO:0000256" key="4">
    <source>
        <dbReference type="RuleBase" id="RU361277"/>
    </source>
</evidence>
<dbReference type="InterPro" id="IPR011032">
    <property type="entry name" value="GroES-like_sf"/>
</dbReference>
<comment type="similarity">
    <text evidence="4">Belongs to the zinc-containing alcohol dehydrogenase family.</text>
</comment>
<dbReference type="InterPro" id="IPR036291">
    <property type="entry name" value="NAD(P)-bd_dom_sf"/>
</dbReference>
<dbReference type="GO" id="GO:0044281">
    <property type="term" value="P:small molecule metabolic process"/>
    <property type="evidence" value="ECO:0007669"/>
    <property type="project" value="UniProtKB-ARBA"/>
</dbReference>
<dbReference type="InterPro" id="IPR050129">
    <property type="entry name" value="Zn_alcohol_dh"/>
</dbReference>
<feature type="domain" description="Alcohol dehydrogenase-like C-terminal" evidence="5">
    <location>
        <begin position="176"/>
        <end position="301"/>
    </location>
</feature>
<proteinExistence type="inferred from homology"/>
<dbReference type="SUPFAM" id="SSF50129">
    <property type="entry name" value="GroES-like"/>
    <property type="match status" value="1"/>
</dbReference>
<dbReference type="Pfam" id="PF08240">
    <property type="entry name" value="ADH_N"/>
    <property type="match status" value="1"/>
</dbReference>
<evidence type="ECO:0000313" key="9">
    <source>
        <dbReference type="Proteomes" id="UP000716004"/>
    </source>
</evidence>
<name>A0A8J7YIA5_9ARCH</name>
<dbReference type="SUPFAM" id="SSF51735">
    <property type="entry name" value="NAD(P)-binding Rossmann-fold domains"/>
    <property type="match status" value="1"/>
</dbReference>
<dbReference type="Gene3D" id="3.40.50.720">
    <property type="entry name" value="NAD(P)-binding Rossmann-like Domain"/>
    <property type="match status" value="1"/>
</dbReference>
<dbReference type="InterPro" id="IPR002328">
    <property type="entry name" value="ADH_Zn_CS"/>
</dbReference>
<dbReference type="InterPro" id="IPR013154">
    <property type="entry name" value="ADH-like_N"/>
</dbReference>
<organism evidence="7 9">
    <name type="scientific">Candidatus Sysuiplasma superficiale</name>
    <dbReference type="NCBI Taxonomy" id="2823368"/>
    <lineage>
        <taxon>Archaea</taxon>
        <taxon>Methanobacteriati</taxon>
        <taxon>Thermoplasmatota</taxon>
        <taxon>Thermoplasmata</taxon>
        <taxon>Candidatus Sysuiplasmatales</taxon>
        <taxon>Candidatus Sysuiplasmataceae</taxon>
        <taxon>Candidatus Sysuiplasma</taxon>
    </lineage>
</organism>
<keyword evidence="1 4" id="KW-0479">Metal-binding</keyword>
<evidence type="ECO:0000313" key="7">
    <source>
        <dbReference type="EMBL" id="MBX8631267.1"/>
    </source>
</evidence>
<sequence>MVLQAIVLKSLLWADIGRIDVTDSEIPHPGKGEVLIKVKYCGICGSELSAYTGHNELRKPPSVMGHEFSGNVVEAGDSSLEWMVGKLVAVNPLVTCGRCRFCASGDRQLCLERKIIGVNFSGGFGQYVSVPSYSIHEMNDALYGSLAEPLACAVRAVRQARVTVGDTVLIAGAGTIGLLSAKMAIAAGASEVVMAETNSFRRELSLKYGATAALAPDKVEEHLDRTGNRNGFDRAIDAVGYNESRNLLVRHVRRGGTVSILGLHENRMDLDGNYVVRSETSVSGSFCYSNEDFRVATDFINRGKLKGAEKWFEVRGARAADKAFQDLLKPDCSVSKVILDMEDV</sequence>
<evidence type="ECO:0000259" key="6">
    <source>
        <dbReference type="Pfam" id="PF08240"/>
    </source>
</evidence>
<dbReference type="GO" id="GO:0008270">
    <property type="term" value="F:zinc ion binding"/>
    <property type="evidence" value="ECO:0007669"/>
    <property type="project" value="InterPro"/>
</dbReference>
<dbReference type="PANTHER" id="PTHR43401">
    <property type="entry name" value="L-THREONINE 3-DEHYDROGENASE"/>
    <property type="match status" value="1"/>
</dbReference>
<dbReference type="InterPro" id="IPR013149">
    <property type="entry name" value="ADH-like_C"/>
</dbReference>
<evidence type="ECO:0000313" key="8">
    <source>
        <dbReference type="EMBL" id="MBX8643864.1"/>
    </source>
</evidence>
<accession>A0A8J7YIA5</accession>
<feature type="domain" description="Alcohol dehydrogenase-like N-terminal" evidence="6">
    <location>
        <begin position="30"/>
        <end position="139"/>
    </location>
</feature>